<reference evidence="1" key="2">
    <citation type="submission" date="2021-04" db="EMBL/GenBank/DDBJ databases">
        <title>Isolation and characterization of a novel species of the genus Sulfurimonas.</title>
        <authorList>
            <person name="Fukui M."/>
        </authorList>
    </citation>
    <scope>NUCLEOTIDE SEQUENCE</scope>
    <source>
        <strain evidence="1">H1576</strain>
    </source>
</reference>
<organism evidence="1 2">
    <name type="scientific">Sulfurimonas aquatica</name>
    <dbReference type="NCBI Taxonomy" id="2672570"/>
    <lineage>
        <taxon>Bacteria</taxon>
        <taxon>Pseudomonadati</taxon>
        <taxon>Campylobacterota</taxon>
        <taxon>Epsilonproteobacteria</taxon>
        <taxon>Campylobacterales</taxon>
        <taxon>Sulfurimonadaceae</taxon>
        <taxon>Sulfurimonas</taxon>
    </lineage>
</organism>
<gene>
    <name evidence="1" type="ORF">GJV85_07285</name>
</gene>
<accession>A0A975GCS0</accession>
<dbReference type="Proteomes" id="UP000671852">
    <property type="component" value="Chromosome"/>
</dbReference>
<protein>
    <submittedName>
        <fullName evidence="1">Uncharacterized protein</fullName>
    </submittedName>
</protein>
<dbReference type="KEGG" id="saqt:GJV85_07285"/>
<dbReference type="AlphaFoldDB" id="A0A975GCS0"/>
<name>A0A975GCS0_9BACT</name>
<reference evidence="1" key="1">
    <citation type="submission" date="2019-11" db="EMBL/GenBank/DDBJ databases">
        <authorList>
            <person name="Kojima H."/>
        </authorList>
    </citation>
    <scope>NUCLEOTIDE SEQUENCE</scope>
    <source>
        <strain evidence="1">H1576</strain>
    </source>
</reference>
<proteinExistence type="predicted"/>
<dbReference type="EMBL" id="CP046072">
    <property type="protein sequence ID" value="QSZ41915.1"/>
    <property type="molecule type" value="Genomic_DNA"/>
</dbReference>
<dbReference type="RefSeq" id="WP_207560733.1">
    <property type="nucleotide sequence ID" value="NZ_CP046072.1"/>
</dbReference>
<keyword evidence="2" id="KW-1185">Reference proteome</keyword>
<evidence type="ECO:0000313" key="2">
    <source>
        <dbReference type="Proteomes" id="UP000671852"/>
    </source>
</evidence>
<sequence length="151" mass="17959">MDTFQIANAVLENYKNDRISEERINFLITQANEQIDEISQNTEIYNALLKQVKAPQKVDNIILWILLMSNEMVCWKYIREFDKDFRKIIPVSDLADLLLYVVHLNKVKEIELDGFEYLMEYESEGMDVMDQFCVTNVLLYIQKSKEVQMEF</sequence>
<evidence type="ECO:0000313" key="1">
    <source>
        <dbReference type="EMBL" id="QSZ41915.1"/>
    </source>
</evidence>